<dbReference type="Gene3D" id="3.40.30.10">
    <property type="entry name" value="Glutaredoxin"/>
    <property type="match status" value="1"/>
</dbReference>
<comment type="caution">
    <text evidence="2">The sequence shown here is derived from an EMBL/GenBank/DDBJ whole genome shotgun (WGS) entry which is preliminary data.</text>
</comment>
<reference evidence="2" key="2">
    <citation type="submission" date="2020-09" db="EMBL/GenBank/DDBJ databases">
        <authorList>
            <person name="Sun Q."/>
            <person name="Zhou Y."/>
        </authorList>
    </citation>
    <scope>NUCLEOTIDE SEQUENCE</scope>
    <source>
        <strain evidence="2">CGMCC 4.7398</strain>
    </source>
</reference>
<dbReference type="InterPro" id="IPR036249">
    <property type="entry name" value="Thioredoxin-like_sf"/>
</dbReference>
<evidence type="ECO:0000313" key="3">
    <source>
        <dbReference type="Proteomes" id="UP000627369"/>
    </source>
</evidence>
<dbReference type="SUPFAM" id="SSF52833">
    <property type="entry name" value="Thioredoxin-like"/>
    <property type="match status" value="1"/>
</dbReference>
<dbReference type="Pfam" id="PF00085">
    <property type="entry name" value="Thioredoxin"/>
    <property type="match status" value="1"/>
</dbReference>
<reference evidence="2" key="1">
    <citation type="journal article" date="2014" name="Int. J. Syst. Evol. Microbiol.">
        <title>Complete genome sequence of Corynebacterium casei LMG S-19264T (=DSM 44701T), isolated from a smear-ripened cheese.</title>
        <authorList>
            <consortium name="US DOE Joint Genome Institute (JGI-PGF)"/>
            <person name="Walter F."/>
            <person name="Albersmeier A."/>
            <person name="Kalinowski J."/>
            <person name="Ruckert C."/>
        </authorList>
    </citation>
    <scope>NUCLEOTIDE SEQUENCE</scope>
    <source>
        <strain evidence="2">CGMCC 4.7398</strain>
    </source>
</reference>
<sequence length="91" mass="9662">MSTVQFELFTSAFCGPCHHARAVVTEAARLIPGATVVEHDVAHETDLAESLDIRSTPTVLIRDADGLEAFRAGAIPSVAHVLVAADRVLQV</sequence>
<organism evidence="2 3">
    <name type="scientific">Promicromonospora soli</name>
    <dbReference type="NCBI Taxonomy" id="2035533"/>
    <lineage>
        <taxon>Bacteria</taxon>
        <taxon>Bacillati</taxon>
        <taxon>Actinomycetota</taxon>
        <taxon>Actinomycetes</taxon>
        <taxon>Micrococcales</taxon>
        <taxon>Promicromonosporaceae</taxon>
        <taxon>Promicromonospora</taxon>
    </lineage>
</organism>
<evidence type="ECO:0000313" key="2">
    <source>
        <dbReference type="EMBL" id="GHH76193.1"/>
    </source>
</evidence>
<dbReference type="RefSeq" id="WP_229872541.1">
    <property type="nucleotide sequence ID" value="NZ_BNAS01000005.1"/>
</dbReference>
<dbReference type="AlphaFoldDB" id="A0A919G143"/>
<feature type="domain" description="Thioredoxin" evidence="1">
    <location>
        <begin position="9"/>
        <end position="64"/>
    </location>
</feature>
<dbReference type="Proteomes" id="UP000627369">
    <property type="component" value="Unassembled WGS sequence"/>
</dbReference>
<proteinExistence type="predicted"/>
<dbReference type="CDD" id="cd02947">
    <property type="entry name" value="TRX_family"/>
    <property type="match status" value="1"/>
</dbReference>
<gene>
    <name evidence="2" type="ORF">GCM10017772_34200</name>
</gene>
<dbReference type="EMBL" id="BNAS01000005">
    <property type="protein sequence ID" value="GHH76193.1"/>
    <property type="molecule type" value="Genomic_DNA"/>
</dbReference>
<accession>A0A919G143</accession>
<dbReference type="InterPro" id="IPR013766">
    <property type="entry name" value="Thioredoxin_domain"/>
</dbReference>
<evidence type="ECO:0000259" key="1">
    <source>
        <dbReference type="Pfam" id="PF00085"/>
    </source>
</evidence>
<protein>
    <recommendedName>
        <fullName evidence="1">Thioredoxin domain-containing protein</fullName>
    </recommendedName>
</protein>
<name>A0A919G143_9MICO</name>
<keyword evidence="3" id="KW-1185">Reference proteome</keyword>